<keyword evidence="3" id="KW-1185">Reference proteome</keyword>
<dbReference type="Proteomes" id="UP000541444">
    <property type="component" value="Unassembled WGS sequence"/>
</dbReference>
<sequence>MDIEANSTTHNNILSYAKPYCTRKGAFKRIKASWVPPELDWENINVNASFCKDNVLNHIGLVLRDSNNVFGAARAFSRRFASSEEGEALAVLSEIFCAQERGSQRMIIETDAEAIYSFCKNGDAAISWTITQTISAPSTEMWRYLLTMKKNLQNIKKSSRVADENMFGNENEVVIRQEVSIFSNLMKVSHSFISCISPQSHGGDHGVWVSDEFARMEEINNLMVNDSLRYAIFI</sequence>
<evidence type="ECO:0000259" key="1">
    <source>
        <dbReference type="Pfam" id="PF13456"/>
    </source>
</evidence>
<gene>
    <name evidence="2" type="ORF">GIB67_013362</name>
</gene>
<dbReference type="AlphaFoldDB" id="A0A7J7LQT0"/>
<dbReference type="GO" id="GO:0003676">
    <property type="term" value="F:nucleic acid binding"/>
    <property type="evidence" value="ECO:0007669"/>
    <property type="project" value="InterPro"/>
</dbReference>
<dbReference type="PANTHER" id="PTHR48165">
    <property type="entry name" value="BNAC03G44900D PROTEIN"/>
    <property type="match status" value="1"/>
</dbReference>
<name>A0A7J7LQT0_9MAGN</name>
<comment type="caution">
    <text evidence="2">The sequence shown here is derived from an EMBL/GenBank/DDBJ whole genome shotgun (WGS) entry which is preliminary data.</text>
</comment>
<reference evidence="2 3" key="1">
    <citation type="journal article" date="2020" name="IScience">
        <title>Genome Sequencing of the Endangered Kingdonia uniflora (Circaeasteraceae, Ranunculales) Reveals Potential Mechanisms of Evolutionary Specialization.</title>
        <authorList>
            <person name="Sun Y."/>
            <person name="Deng T."/>
            <person name="Zhang A."/>
            <person name="Moore M.J."/>
            <person name="Landis J.B."/>
            <person name="Lin N."/>
            <person name="Zhang H."/>
            <person name="Zhang X."/>
            <person name="Huang J."/>
            <person name="Zhang X."/>
            <person name="Sun H."/>
            <person name="Wang H."/>
        </authorList>
    </citation>
    <scope>NUCLEOTIDE SEQUENCE [LARGE SCALE GENOMIC DNA]</scope>
    <source>
        <strain evidence="2">TB1705</strain>
        <tissue evidence="2">Leaf</tissue>
    </source>
</reference>
<dbReference type="OrthoDB" id="1857384at2759"/>
<organism evidence="2 3">
    <name type="scientific">Kingdonia uniflora</name>
    <dbReference type="NCBI Taxonomy" id="39325"/>
    <lineage>
        <taxon>Eukaryota</taxon>
        <taxon>Viridiplantae</taxon>
        <taxon>Streptophyta</taxon>
        <taxon>Embryophyta</taxon>
        <taxon>Tracheophyta</taxon>
        <taxon>Spermatophyta</taxon>
        <taxon>Magnoliopsida</taxon>
        <taxon>Ranunculales</taxon>
        <taxon>Circaeasteraceae</taxon>
        <taxon>Kingdonia</taxon>
    </lineage>
</organism>
<proteinExistence type="predicted"/>
<evidence type="ECO:0000313" key="3">
    <source>
        <dbReference type="Proteomes" id="UP000541444"/>
    </source>
</evidence>
<dbReference type="Pfam" id="PF13456">
    <property type="entry name" value="RVT_3"/>
    <property type="match status" value="1"/>
</dbReference>
<accession>A0A7J7LQT0</accession>
<dbReference type="PANTHER" id="PTHR48165:SF1">
    <property type="entry name" value="TRANSMEMBRANE PROTEIN"/>
    <property type="match status" value="1"/>
</dbReference>
<dbReference type="EMBL" id="JACGCM010002086">
    <property type="protein sequence ID" value="KAF6145011.1"/>
    <property type="molecule type" value="Genomic_DNA"/>
</dbReference>
<dbReference type="InterPro" id="IPR002156">
    <property type="entry name" value="RNaseH_domain"/>
</dbReference>
<protein>
    <recommendedName>
        <fullName evidence="1">RNase H type-1 domain-containing protein</fullName>
    </recommendedName>
</protein>
<evidence type="ECO:0000313" key="2">
    <source>
        <dbReference type="EMBL" id="KAF6145011.1"/>
    </source>
</evidence>
<dbReference type="GO" id="GO:0004523">
    <property type="term" value="F:RNA-DNA hybrid ribonuclease activity"/>
    <property type="evidence" value="ECO:0007669"/>
    <property type="project" value="InterPro"/>
</dbReference>
<feature type="domain" description="RNase H type-1" evidence="1">
    <location>
        <begin position="45"/>
        <end position="124"/>
    </location>
</feature>